<protein>
    <submittedName>
        <fullName evidence="1">IspD</fullName>
    </submittedName>
</protein>
<evidence type="ECO:0000313" key="2">
    <source>
        <dbReference type="Proteomes" id="UP001431209"/>
    </source>
</evidence>
<sequence>MNNQIANLNDAQLRVQAIIQQYGVITHQQLTPIIQSLENINDRSLIMNQVLMHQCERQITLENRVRMLEEMNTQPAKNSITFGSKVALKTCTGHYITDDKGRVFINRSVLNAWEIFTIASADGKPFGSPVCVNDAVSFLSHRNCYLCCERDGEMVCNRRNRDTWETFHIVDQTNNNRGHISSTTPVAIRSHLYKFLNPSGFCSSQAIGEREKLYLISAQQ</sequence>
<dbReference type="SUPFAM" id="SSF50405">
    <property type="entry name" value="Actin-crosslinking proteins"/>
    <property type="match status" value="1"/>
</dbReference>
<dbReference type="Proteomes" id="UP001431209">
    <property type="component" value="Unassembled WGS sequence"/>
</dbReference>
<organism evidence="1 2">
    <name type="scientific">Acrasis kona</name>
    <dbReference type="NCBI Taxonomy" id="1008807"/>
    <lineage>
        <taxon>Eukaryota</taxon>
        <taxon>Discoba</taxon>
        <taxon>Heterolobosea</taxon>
        <taxon>Tetramitia</taxon>
        <taxon>Eutetramitia</taxon>
        <taxon>Acrasidae</taxon>
        <taxon>Acrasis</taxon>
    </lineage>
</organism>
<evidence type="ECO:0000313" key="1">
    <source>
        <dbReference type="EMBL" id="KAL0483963.1"/>
    </source>
</evidence>
<accession>A0AAW2Z2F2</accession>
<name>A0AAW2Z2F2_9EUKA</name>
<dbReference type="Gene3D" id="2.80.10.50">
    <property type="match status" value="1"/>
</dbReference>
<reference evidence="1 2" key="1">
    <citation type="submission" date="2024-03" db="EMBL/GenBank/DDBJ databases">
        <title>The Acrasis kona genome and developmental transcriptomes reveal deep origins of eukaryotic multicellular pathways.</title>
        <authorList>
            <person name="Sheikh S."/>
            <person name="Fu C.-J."/>
            <person name="Brown M.W."/>
            <person name="Baldauf S.L."/>
        </authorList>
    </citation>
    <scope>NUCLEOTIDE SEQUENCE [LARGE SCALE GENOMIC DNA]</scope>
    <source>
        <strain evidence="1 2">ATCC MYA-3509</strain>
    </source>
</reference>
<keyword evidence="2" id="KW-1185">Reference proteome</keyword>
<gene>
    <name evidence="1" type="ORF">AKO1_004483</name>
</gene>
<dbReference type="AlphaFoldDB" id="A0AAW2Z2F2"/>
<dbReference type="InterPro" id="IPR008999">
    <property type="entry name" value="Actin-crosslinking"/>
</dbReference>
<proteinExistence type="predicted"/>
<comment type="caution">
    <text evidence="1">The sequence shown here is derived from an EMBL/GenBank/DDBJ whole genome shotgun (WGS) entry which is preliminary data.</text>
</comment>
<dbReference type="EMBL" id="JAOPGA020001005">
    <property type="protein sequence ID" value="KAL0483963.1"/>
    <property type="molecule type" value="Genomic_DNA"/>
</dbReference>
<dbReference type="CDD" id="cd00257">
    <property type="entry name" value="beta-trefoil_FSCN-like"/>
    <property type="match status" value="1"/>
</dbReference>